<accession>A0A0A5FTN5</accession>
<keyword evidence="1" id="KW-1133">Transmembrane helix</keyword>
<name>A0A0A5FTN5_9BACI</name>
<dbReference type="Proteomes" id="UP000030403">
    <property type="component" value="Unassembled WGS sequence"/>
</dbReference>
<organism evidence="2 3">
    <name type="scientific">Pontibacillus marinus BH030004 = DSM 16465</name>
    <dbReference type="NCBI Taxonomy" id="1385511"/>
    <lineage>
        <taxon>Bacteria</taxon>
        <taxon>Bacillati</taxon>
        <taxon>Bacillota</taxon>
        <taxon>Bacilli</taxon>
        <taxon>Bacillales</taxon>
        <taxon>Bacillaceae</taxon>
        <taxon>Pontibacillus</taxon>
    </lineage>
</organism>
<dbReference type="AlphaFoldDB" id="A0A0A5FTN5"/>
<feature type="transmembrane region" description="Helical" evidence="1">
    <location>
        <begin position="10"/>
        <end position="28"/>
    </location>
</feature>
<evidence type="ECO:0000313" key="2">
    <source>
        <dbReference type="EMBL" id="KGX84121.1"/>
    </source>
</evidence>
<comment type="caution">
    <text evidence="2">The sequence shown here is derived from an EMBL/GenBank/DDBJ whole genome shotgun (WGS) entry which is preliminary data.</text>
</comment>
<evidence type="ECO:0000256" key="1">
    <source>
        <dbReference type="SAM" id="Phobius"/>
    </source>
</evidence>
<keyword evidence="3" id="KW-1185">Reference proteome</keyword>
<dbReference type="EMBL" id="AVPF01000066">
    <property type="protein sequence ID" value="KGX84121.1"/>
    <property type="molecule type" value="Genomic_DNA"/>
</dbReference>
<keyword evidence="1" id="KW-0812">Transmembrane</keyword>
<gene>
    <name evidence="2" type="ORF">N783_19045</name>
</gene>
<reference evidence="2 3" key="1">
    <citation type="submission" date="2013-08" db="EMBL/GenBank/DDBJ databases">
        <authorList>
            <person name="Huang J."/>
            <person name="Wang G."/>
        </authorList>
    </citation>
    <scope>NUCLEOTIDE SEQUENCE [LARGE SCALE GENOMIC DNA]</scope>
    <source>
        <strain evidence="2 3">BH030004</strain>
    </source>
</reference>
<sequence length="29" mass="3159">MWLEHIQPKALIYGAVSGFVLGIIGQFIG</sequence>
<protein>
    <submittedName>
        <fullName evidence="2">Uncharacterized protein</fullName>
    </submittedName>
</protein>
<keyword evidence="1" id="KW-0472">Membrane</keyword>
<evidence type="ECO:0000313" key="3">
    <source>
        <dbReference type="Proteomes" id="UP000030403"/>
    </source>
</evidence>
<proteinExistence type="predicted"/>